<accession>A0A1J4TAP6</accession>
<dbReference type="EMBL" id="MNUU01000027">
    <property type="protein sequence ID" value="OIO07971.1"/>
    <property type="molecule type" value="Genomic_DNA"/>
</dbReference>
<evidence type="ECO:0000313" key="1">
    <source>
        <dbReference type="EMBL" id="OIO07971.1"/>
    </source>
</evidence>
<evidence type="ECO:0000313" key="2">
    <source>
        <dbReference type="Proteomes" id="UP000183192"/>
    </source>
</evidence>
<comment type="caution">
    <text evidence="1">The sequence shown here is derived from an EMBL/GenBank/DDBJ whole genome shotgun (WGS) entry which is preliminary data.</text>
</comment>
<gene>
    <name evidence="1" type="ORF">AUJ27_01500</name>
</gene>
<protein>
    <submittedName>
        <fullName evidence="1">Uncharacterized protein</fullName>
    </submittedName>
</protein>
<dbReference type="STRING" id="1805146.AUJ27_01500"/>
<dbReference type="AlphaFoldDB" id="A0A1J4TAP6"/>
<name>A0A1J4TAP6_9BACT</name>
<dbReference type="Proteomes" id="UP000183192">
    <property type="component" value="Unassembled WGS sequence"/>
</dbReference>
<reference evidence="1 2" key="1">
    <citation type="journal article" date="2016" name="Environ. Microbiol.">
        <title>Genomic resolution of a cold subsurface aquifer community provides metabolic insights for novel microbes adapted to high CO concentrations.</title>
        <authorList>
            <person name="Probst A.J."/>
            <person name="Castelle C.J."/>
            <person name="Singh A."/>
            <person name="Brown C.T."/>
            <person name="Anantharaman K."/>
            <person name="Sharon I."/>
            <person name="Hug L.A."/>
            <person name="Burstein D."/>
            <person name="Emerson J.B."/>
            <person name="Thomas B.C."/>
            <person name="Banfield J.F."/>
        </authorList>
    </citation>
    <scope>NUCLEOTIDE SEQUENCE [LARGE SCALE GENOMIC DNA]</scope>
    <source>
        <strain evidence="1">CG1_02_37_44</strain>
    </source>
</reference>
<organism evidence="1 2">
    <name type="scientific">Candidatus Falkowbacteria bacterium CG1_02_37_44</name>
    <dbReference type="NCBI Taxonomy" id="1805146"/>
    <lineage>
        <taxon>Bacteria</taxon>
        <taxon>Candidatus Falkowiibacteriota</taxon>
    </lineage>
</organism>
<sequence length="78" mass="9279">MLLNKISWRNEEILSEKLEKRRCLYANINRGPFIILRSKFQIAAERLLSDKSIILFLFLLVFSTNPPKYIALYKLLYS</sequence>
<proteinExistence type="predicted"/>